<keyword evidence="2" id="KW-0472">Membrane</keyword>
<evidence type="ECO:0000256" key="2">
    <source>
        <dbReference type="SAM" id="Phobius"/>
    </source>
</evidence>
<feature type="compositionally biased region" description="Low complexity" evidence="1">
    <location>
        <begin position="194"/>
        <end position="214"/>
    </location>
</feature>
<dbReference type="InterPro" id="IPR027381">
    <property type="entry name" value="LytR/CpsA/Psr_C"/>
</dbReference>
<keyword evidence="2" id="KW-1133">Transmembrane helix</keyword>
<feature type="compositionally biased region" description="Pro residues" evidence="1">
    <location>
        <begin position="215"/>
        <end position="224"/>
    </location>
</feature>
<dbReference type="Proteomes" id="UP000177082">
    <property type="component" value="Unassembled WGS sequence"/>
</dbReference>
<reference evidence="4 5" key="1">
    <citation type="journal article" date="2016" name="Nat. Commun.">
        <title>Thousands of microbial genomes shed light on interconnected biogeochemical processes in an aquifer system.</title>
        <authorList>
            <person name="Anantharaman K."/>
            <person name="Brown C.T."/>
            <person name="Hug L.A."/>
            <person name="Sharon I."/>
            <person name="Castelle C.J."/>
            <person name="Probst A.J."/>
            <person name="Thomas B.C."/>
            <person name="Singh A."/>
            <person name="Wilkins M.J."/>
            <person name="Karaoz U."/>
            <person name="Brodie E.L."/>
            <person name="Williams K.H."/>
            <person name="Hubbard S.S."/>
            <person name="Banfield J.F."/>
        </authorList>
    </citation>
    <scope>NUCLEOTIDE SEQUENCE [LARGE SCALE GENOMIC DNA]</scope>
</reference>
<proteinExistence type="predicted"/>
<comment type="caution">
    <text evidence="4">The sequence shown here is derived from an EMBL/GenBank/DDBJ whole genome shotgun (WGS) entry which is preliminary data.</text>
</comment>
<dbReference type="Pfam" id="PF13399">
    <property type="entry name" value="LytR_C"/>
    <property type="match status" value="1"/>
</dbReference>
<protein>
    <recommendedName>
        <fullName evidence="3">LytR/CpsA/Psr regulator C-terminal domain-containing protein</fullName>
    </recommendedName>
</protein>
<feature type="domain" description="LytR/CpsA/Psr regulator C-terminal" evidence="3">
    <location>
        <begin position="88"/>
        <end position="175"/>
    </location>
</feature>
<evidence type="ECO:0000259" key="3">
    <source>
        <dbReference type="Pfam" id="PF13399"/>
    </source>
</evidence>
<dbReference type="Gene3D" id="3.30.70.2390">
    <property type="match status" value="1"/>
</dbReference>
<evidence type="ECO:0000313" key="5">
    <source>
        <dbReference type="Proteomes" id="UP000177082"/>
    </source>
</evidence>
<name>A0A1F8BBR4_9BACT</name>
<evidence type="ECO:0000256" key="1">
    <source>
        <dbReference type="SAM" id="MobiDB-lite"/>
    </source>
</evidence>
<organism evidence="4 5">
    <name type="scientific">Candidatus Woesebacteria bacterium RIFCSPLOWO2_01_FULL_39_21</name>
    <dbReference type="NCBI Taxonomy" id="1802519"/>
    <lineage>
        <taxon>Bacteria</taxon>
        <taxon>Candidatus Woeseibacteriota</taxon>
    </lineage>
</organism>
<sequence>MEEEAHKPQEPVVEVNPVIQNELKGKSRKYLIGLLILLPIVGIVGFVFLTIKSSSQKIDVEIGGVENVSIEEAPSPTPEVVIEIGKSEVSINVLNGTGISGEAKHFQGILAGMGFEKIETGNADSEEFENTEISFSSRIPETLRTEVVDKLKSTYEGVKVVDKSPSGNFDIEVITGLRPGVGKKTPTPKPTPTITPKSTSTSTPTATPTVSSTPTPTPTPTAAP</sequence>
<gene>
    <name evidence="4" type="ORF">A2961_03625</name>
</gene>
<dbReference type="AlphaFoldDB" id="A0A1F8BBR4"/>
<dbReference type="STRING" id="1802519.A2961_03625"/>
<feature type="region of interest" description="Disordered" evidence="1">
    <location>
        <begin position="178"/>
        <end position="224"/>
    </location>
</feature>
<evidence type="ECO:0000313" key="4">
    <source>
        <dbReference type="EMBL" id="OGM61370.1"/>
    </source>
</evidence>
<keyword evidence="2" id="KW-0812">Transmembrane</keyword>
<feature type="transmembrane region" description="Helical" evidence="2">
    <location>
        <begin position="30"/>
        <end position="51"/>
    </location>
</feature>
<accession>A0A1F8BBR4</accession>
<dbReference type="EMBL" id="MGHF01000041">
    <property type="protein sequence ID" value="OGM61370.1"/>
    <property type="molecule type" value="Genomic_DNA"/>
</dbReference>